<accession>X1SZ06</accession>
<proteinExistence type="predicted"/>
<protein>
    <recommendedName>
        <fullName evidence="2">Lrp/AsnC family transcriptional regulator</fullName>
    </recommendedName>
</protein>
<gene>
    <name evidence="1" type="ORF">S12H4_23710</name>
</gene>
<name>X1SZ06_9ZZZZ</name>
<dbReference type="EMBL" id="BARW01012662">
    <property type="protein sequence ID" value="GAI73044.1"/>
    <property type="molecule type" value="Genomic_DNA"/>
</dbReference>
<feature type="non-terminal residue" evidence="1">
    <location>
        <position position="1"/>
    </location>
</feature>
<organism evidence="1">
    <name type="scientific">marine sediment metagenome</name>
    <dbReference type="NCBI Taxonomy" id="412755"/>
    <lineage>
        <taxon>unclassified sequences</taxon>
        <taxon>metagenomes</taxon>
        <taxon>ecological metagenomes</taxon>
    </lineage>
</organism>
<evidence type="ECO:0000313" key="1">
    <source>
        <dbReference type="EMBL" id="GAI73044.1"/>
    </source>
</evidence>
<evidence type="ECO:0008006" key="2">
    <source>
        <dbReference type="Google" id="ProtNLM"/>
    </source>
</evidence>
<comment type="caution">
    <text evidence="1">The sequence shown here is derived from an EMBL/GenBank/DDBJ whole genome shotgun (WGS) entry which is preliminary data.</text>
</comment>
<dbReference type="AlphaFoldDB" id="X1SZ06"/>
<sequence length="33" mass="3535">EAASFENIGDIVVNKIRAIEGIIDTKTLAGTKF</sequence>
<reference evidence="1" key="1">
    <citation type="journal article" date="2014" name="Front. Microbiol.">
        <title>High frequency of phylogenetically diverse reductive dehalogenase-homologous genes in deep subseafloor sedimentary metagenomes.</title>
        <authorList>
            <person name="Kawai M."/>
            <person name="Futagami T."/>
            <person name="Toyoda A."/>
            <person name="Takaki Y."/>
            <person name="Nishi S."/>
            <person name="Hori S."/>
            <person name="Arai W."/>
            <person name="Tsubouchi T."/>
            <person name="Morono Y."/>
            <person name="Uchiyama I."/>
            <person name="Ito T."/>
            <person name="Fujiyama A."/>
            <person name="Inagaki F."/>
            <person name="Takami H."/>
        </authorList>
    </citation>
    <scope>NUCLEOTIDE SEQUENCE</scope>
    <source>
        <strain evidence="1">Expedition CK06-06</strain>
    </source>
</reference>